<feature type="compositionally biased region" description="Low complexity" evidence="1">
    <location>
        <begin position="139"/>
        <end position="148"/>
    </location>
</feature>
<dbReference type="EMBL" id="JAAQHG020000009">
    <property type="protein sequence ID" value="KAL1587866.1"/>
    <property type="molecule type" value="Genomic_DNA"/>
</dbReference>
<feature type="region of interest" description="Disordered" evidence="1">
    <location>
        <begin position="1"/>
        <end position="362"/>
    </location>
</feature>
<proteinExistence type="predicted"/>
<dbReference type="RefSeq" id="XP_069230971.1">
    <property type="nucleotide sequence ID" value="XM_069372300.1"/>
</dbReference>
<feature type="compositionally biased region" description="Pro residues" evidence="1">
    <location>
        <begin position="348"/>
        <end position="362"/>
    </location>
</feature>
<dbReference type="AlphaFoldDB" id="A0AB34KUD3"/>
<feature type="compositionally biased region" description="Low complexity" evidence="1">
    <location>
        <begin position="76"/>
        <end position="86"/>
    </location>
</feature>
<name>A0AB34KUD3_9PEZI</name>
<evidence type="ECO:0000256" key="1">
    <source>
        <dbReference type="SAM" id="MobiDB-lite"/>
    </source>
</evidence>
<sequence>MDKFKGLAKGGWHPPGDPSISRKTWKSDLKGMATGQKKDPYEQSRNHESRPLASLRDPDSFGPPPKHSAYYGAGASTPSRTNTGSPSSGGGLGLSVPAPRRITQQEQVEEEEAEKPPPGPYRTDTTGLRTDNLPPPPVRRAGTGSSSPGPAPPPRSRPSPALPGRAPVPAPAAATPPPRAAAAKPPPMLPPRQNEYPDEFTPPPPPSYGEATQPAAPSNPASLNQSAVNRLGQAGVSVPGFGIGNNAAPSETPSAQGHPNQLNELQQRFSRLGTGSPHGAQPPSAPTPSWQQRQQPQPTPSSQYAGQQTGVIPPAAAPGAAAAAKKKPAPPPPPKKSTLQTNDSGDGPAPPPIPMSSKPKPS</sequence>
<gene>
    <name evidence="2" type="ORF">WHR41_03694</name>
</gene>
<organism evidence="2 3">
    <name type="scientific">Cladosporium halotolerans</name>
    <dbReference type="NCBI Taxonomy" id="1052096"/>
    <lineage>
        <taxon>Eukaryota</taxon>
        <taxon>Fungi</taxon>
        <taxon>Dikarya</taxon>
        <taxon>Ascomycota</taxon>
        <taxon>Pezizomycotina</taxon>
        <taxon>Dothideomycetes</taxon>
        <taxon>Dothideomycetidae</taxon>
        <taxon>Cladosporiales</taxon>
        <taxon>Cladosporiaceae</taxon>
        <taxon>Cladosporium</taxon>
    </lineage>
</organism>
<feature type="compositionally biased region" description="Pro residues" evidence="1">
    <location>
        <begin position="149"/>
        <end position="190"/>
    </location>
</feature>
<comment type="caution">
    <text evidence="2">The sequence shown here is derived from an EMBL/GenBank/DDBJ whole genome shotgun (WGS) entry which is preliminary data.</text>
</comment>
<feature type="compositionally biased region" description="Polar residues" evidence="1">
    <location>
        <begin position="247"/>
        <end position="269"/>
    </location>
</feature>
<evidence type="ECO:0000313" key="3">
    <source>
        <dbReference type="Proteomes" id="UP000803884"/>
    </source>
</evidence>
<feature type="compositionally biased region" description="Low complexity" evidence="1">
    <location>
        <begin position="287"/>
        <end position="303"/>
    </location>
</feature>
<dbReference type="Proteomes" id="UP000803884">
    <property type="component" value="Unassembled WGS sequence"/>
</dbReference>
<feature type="compositionally biased region" description="Low complexity" evidence="1">
    <location>
        <begin position="313"/>
        <end position="323"/>
    </location>
</feature>
<keyword evidence="3" id="KW-1185">Reference proteome</keyword>
<accession>A0AB34KUD3</accession>
<protein>
    <submittedName>
        <fullName evidence="2">Uncharacterized protein</fullName>
    </submittedName>
</protein>
<feature type="compositionally biased region" description="Basic and acidic residues" evidence="1">
    <location>
        <begin position="36"/>
        <end position="50"/>
    </location>
</feature>
<evidence type="ECO:0000313" key="2">
    <source>
        <dbReference type="EMBL" id="KAL1587866.1"/>
    </source>
</evidence>
<reference evidence="2 3" key="1">
    <citation type="journal article" date="2020" name="Microbiol. Resour. Announc.">
        <title>Draft Genome Sequence of a Cladosporium Species Isolated from the Mesophotic Ascidian Didemnum maculosum.</title>
        <authorList>
            <person name="Gioti A."/>
            <person name="Siaperas R."/>
            <person name="Nikolaivits E."/>
            <person name="Le Goff G."/>
            <person name="Ouazzani J."/>
            <person name="Kotoulas G."/>
            <person name="Topakas E."/>
        </authorList>
    </citation>
    <scope>NUCLEOTIDE SEQUENCE [LARGE SCALE GENOMIC DNA]</scope>
    <source>
        <strain evidence="2 3">TM138-S3</strain>
    </source>
</reference>
<dbReference type="GeneID" id="96005138"/>
<feature type="compositionally biased region" description="Polar residues" evidence="1">
    <location>
        <begin position="215"/>
        <end position="228"/>
    </location>
</feature>